<keyword evidence="2" id="KW-1185">Reference proteome</keyword>
<organism evidence="1 2">
    <name type="scientific">Meloidogyne enterolobii</name>
    <name type="common">Root-knot nematode worm</name>
    <name type="synonym">Meloidogyne mayaguensis</name>
    <dbReference type="NCBI Taxonomy" id="390850"/>
    <lineage>
        <taxon>Eukaryota</taxon>
        <taxon>Metazoa</taxon>
        <taxon>Ecdysozoa</taxon>
        <taxon>Nematoda</taxon>
        <taxon>Chromadorea</taxon>
        <taxon>Rhabditida</taxon>
        <taxon>Tylenchina</taxon>
        <taxon>Tylenchomorpha</taxon>
        <taxon>Tylenchoidea</taxon>
        <taxon>Meloidogynidae</taxon>
        <taxon>Meloidogyninae</taxon>
        <taxon>Meloidogyne</taxon>
    </lineage>
</organism>
<evidence type="ECO:0000313" key="1">
    <source>
        <dbReference type="EMBL" id="CAK5014528.1"/>
    </source>
</evidence>
<protein>
    <submittedName>
        <fullName evidence="1">Uncharacterized protein</fullName>
    </submittedName>
</protein>
<reference evidence="1" key="1">
    <citation type="submission" date="2023-11" db="EMBL/GenBank/DDBJ databases">
        <authorList>
            <person name="Poullet M."/>
        </authorList>
    </citation>
    <scope>NUCLEOTIDE SEQUENCE</scope>
    <source>
        <strain evidence="1">E1834</strain>
    </source>
</reference>
<sequence>MEENYRWYLYKELLGLNYEIINDDLENGENKEIETRSNDQDINLEIRLAKSLLFNKLVTYEETLILTLRHANNDVLKIILQLIGNIKYYIYMTLPHLCSLNILVEAINLFKNKIFDLVVKDDWDKIIALLGNSITMKDLNDDDELKARIRQYREILREEHIRYLSDKIEKDPELRKRLTNELGHKIRISYLLDDDKEYRKFCDKFGLIDYKIYRSKEQLANHYQASLGTRNRMIKGKNQLSAHLFVWYTWMDNKIHEKCCNRRGKNQTWGCCKIRNQIKTAWESSKLKIHRRYDTIFYIDNTFELADGIHMFLGWFEAQKYLLELKMSESVDPGQKVCKCIKA</sequence>
<evidence type="ECO:0000313" key="2">
    <source>
        <dbReference type="Proteomes" id="UP001497535"/>
    </source>
</evidence>
<name>A0ACB0XRL7_MELEN</name>
<gene>
    <name evidence="1" type="ORF">MENTE1834_LOCUS2736</name>
</gene>
<dbReference type="Proteomes" id="UP001497535">
    <property type="component" value="Unassembled WGS sequence"/>
</dbReference>
<proteinExistence type="predicted"/>
<dbReference type="EMBL" id="CAVMJV010000002">
    <property type="protein sequence ID" value="CAK5014528.1"/>
    <property type="molecule type" value="Genomic_DNA"/>
</dbReference>
<comment type="caution">
    <text evidence="1">The sequence shown here is derived from an EMBL/GenBank/DDBJ whole genome shotgun (WGS) entry which is preliminary data.</text>
</comment>
<accession>A0ACB0XRL7</accession>